<feature type="site" description="Increases basicity of active site Tyr" evidence="11">
    <location>
        <position position="122"/>
    </location>
</feature>
<evidence type="ECO:0000313" key="15">
    <source>
        <dbReference type="EMBL" id="MBA8796061.1"/>
    </source>
</evidence>
<dbReference type="AlphaFoldDB" id="A0A7W3IVJ2"/>
<accession>A0A7W3IVJ2</accession>
<keyword evidence="8 12" id="KW-0326">Glycosidase</keyword>
<evidence type="ECO:0000259" key="14">
    <source>
        <dbReference type="Pfam" id="PF11975"/>
    </source>
</evidence>
<evidence type="ECO:0000256" key="4">
    <source>
        <dbReference type="ARBA" id="ARBA00022801"/>
    </source>
</evidence>
<comment type="caution">
    <text evidence="15">The sequence shown here is derived from an EMBL/GenBank/DDBJ whole genome shotgun (WGS) entry which is preliminary data.</text>
</comment>
<dbReference type="PANTHER" id="PTHR32092">
    <property type="entry name" value="6-PHOSPHO-BETA-GLUCOSIDASE-RELATED"/>
    <property type="match status" value="1"/>
</dbReference>
<keyword evidence="3 10" id="KW-0479">Metal-binding</keyword>
<dbReference type="GO" id="GO:0004557">
    <property type="term" value="F:alpha-galactosidase activity"/>
    <property type="evidence" value="ECO:0007669"/>
    <property type="project" value="UniProtKB-EC"/>
</dbReference>
<evidence type="ECO:0000256" key="1">
    <source>
        <dbReference type="ARBA" id="ARBA00001936"/>
    </source>
</evidence>
<dbReference type="Pfam" id="PF02056">
    <property type="entry name" value="Glyco_hydro_4"/>
    <property type="match status" value="1"/>
</dbReference>
<evidence type="ECO:0000256" key="2">
    <source>
        <dbReference type="ARBA" id="ARBA00010141"/>
    </source>
</evidence>
<evidence type="ECO:0000256" key="5">
    <source>
        <dbReference type="ARBA" id="ARBA00023027"/>
    </source>
</evidence>
<evidence type="ECO:0000256" key="10">
    <source>
        <dbReference type="PIRSR" id="PIRSR601088-3"/>
    </source>
</evidence>
<dbReference type="InterPro" id="IPR053715">
    <property type="entry name" value="GH4_Enzyme_sf"/>
</dbReference>
<dbReference type="InterPro" id="IPR022616">
    <property type="entry name" value="Glyco_hydro_4_C"/>
</dbReference>
<keyword evidence="4 12" id="KW-0378">Hydrolase</keyword>
<feature type="binding site" evidence="10">
    <location>
        <position position="213"/>
    </location>
    <ligand>
        <name>Mn(2+)</name>
        <dbReference type="ChEBI" id="CHEBI:29035"/>
    </ligand>
</feature>
<dbReference type="RefSeq" id="WP_182561640.1">
    <property type="nucleotide sequence ID" value="NZ_JACGWT010000006.1"/>
</dbReference>
<dbReference type="Pfam" id="PF11975">
    <property type="entry name" value="Glyco_hydro_4C"/>
    <property type="match status" value="1"/>
</dbReference>
<feature type="binding site" evidence="10">
    <location>
        <position position="181"/>
    </location>
    <ligand>
        <name>Mn(2+)</name>
        <dbReference type="ChEBI" id="CHEBI:29035"/>
    </ligand>
</feature>
<dbReference type="Gene3D" id="3.90.1820.10">
    <property type="entry name" value="AglA-like glucosidase"/>
    <property type="match status" value="1"/>
</dbReference>
<dbReference type="Proteomes" id="UP000523079">
    <property type="component" value="Unassembled WGS sequence"/>
</dbReference>
<proteinExistence type="inferred from homology"/>
<keyword evidence="10" id="KW-0533">Nickel</keyword>
<feature type="region of interest" description="Disordered" evidence="13">
    <location>
        <begin position="455"/>
        <end position="474"/>
    </location>
</feature>
<dbReference type="InterPro" id="IPR001088">
    <property type="entry name" value="Glyco_hydro_4"/>
</dbReference>
<comment type="cofactor">
    <cofactor evidence="1">
        <name>Mn(2+)</name>
        <dbReference type="ChEBI" id="CHEBI:29035"/>
    </cofactor>
</comment>
<dbReference type="EMBL" id="JACGWT010000006">
    <property type="protein sequence ID" value="MBA8796061.1"/>
    <property type="molecule type" value="Genomic_DNA"/>
</dbReference>
<dbReference type="SUPFAM" id="SSF51735">
    <property type="entry name" value="NAD(P)-binding Rossmann-fold domains"/>
    <property type="match status" value="1"/>
</dbReference>
<dbReference type="GO" id="GO:0005975">
    <property type="term" value="P:carbohydrate metabolic process"/>
    <property type="evidence" value="ECO:0007669"/>
    <property type="project" value="InterPro"/>
</dbReference>
<evidence type="ECO:0000256" key="8">
    <source>
        <dbReference type="ARBA" id="ARBA00023295"/>
    </source>
</evidence>
<gene>
    <name evidence="15" type="ORF">FHX74_003702</name>
</gene>
<evidence type="ECO:0000256" key="11">
    <source>
        <dbReference type="PIRSR" id="PIRSR601088-4"/>
    </source>
</evidence>
<dbReference type="GO" id="GO:0016616">
    <property type="term" value="F:oxidoreductase activity, acting on the CH-OH group of donors, NAD or NADP as acceptor"/>
    <property type="evidence" value="ECO:0007669"/>
    <property type="project" value="InterPro"/>
</dbReference>
<keyword evidence="16" id="KW-1185">Reference proteome</keyword>
<comment type="cofactor">
    <cofactor evidence="12">
        <name>NAD(+)</name>
        <dbReference type="ChEBI" id="CHEBI:57540"/>
    </cofactor>
    <text evidence="12">Binds 1 NAD(+) per subunit.</text>
</comment>
<dbReference type="SUPFAM" id="SSF56327">
    <property type="entry name" value="LDH C-terminal domain-like"/>
    <property type="match status" value="1"/>
</dbReference>
<dbReference type="InterPro" id="IPR015955">
    <property type="entry name" value="Lactate_DH/Glyco_Ohase_4_C"/>
</dbReference>
<feature type="domain" description="Glycosyl hydrolase family 4 C-terminal" evidence="14">
    <location>
        <begin position="208"/>
        <end position="431"/>
    </location>
</feature>
<feature type="binding site" evidence="9">
    <location>
        <position position="160"/>
    </location>
    <ligand>
        <name>substrate</name>
    </ligand>
</feature>
<evidence type="ECO:0000256" key="3">
    <source>
        <dbReference type="ARBA" id="ARBA00022723"/>
    </source>
</evidence>
<reference evidence="15 16" key="1">
    <citation type="submission" date="2020-07" db="EMBL/GenBank/DDBJ databases">
        <title>Sequencing the genomes of 1000 actinobacteria strains.</title>
        <authorList>
            <person name="Klenk H.-P."/>
        </authorList>
    </citation>
    <scope>NUCLEOTIDE SEQUENCE [LARGE SCALE GENOMIC DNA]</scope>
    <source>
        <strain evidence="15 16">DSM 100723</strain>
    </source>
</reference>
<dbReference type="PRINTS" id="PR00732">
    <property type="entry name" value="GLHYDRLASE4"/>
</dbReference>
<evidence type="ECO:0000256" key="12">
    <source>
        <dbReference type="RuleBase" id="RU361152"/>
    </source>
</evidence>
<comment type="similarity">
    <text evidence="2 12">Belongs to the glycosyl hydrolase 4 family.</text>
</comment>
<dbReference type="PANTHER" id="PTHR32092:SF6">
    <property type="entry name" value="ALPHA-GALACTOSIDASE"/>
    <property type="match status" value="1"/>
</dbReference>
<keyword evidence="7" id="KW-0119">Carbohydrate metabolism</keyword>
<keyword evidence="6 10" id="KW-0464">Manganese</keyword>
<evidence type="ECO:0000256" key="9">
    <source>
        <dbReference type="PIRSR" id="PIRSR601088-2"/>
    </source>
</evidence>
<keyword evidence="10" id="KW-0408">Iron</keyword>
<dbReference type="GO" id="GO:0046872">
    <property type="term" value="F:metal ion binding"/>
    <property type="evidence" value="ECO:0007669"/>
    <property type="project" value="UniProtKB-KW"/>
</dbReference>
<dbReference type="InterPro" id="IPR036291">
    <property type="entry name" value="NAD(P)-bd_dom_sf"/>
</dbReference>
<dbReference type="EC" id="3.2.1.22" evidence="15"/>
<organism evidence="15 16">
    <name type="scientific">Microlunatus kandeliicorticis</name>
    <dbReference type="NCBI Taxonomy" id="1759536"/>
    <lineage>
        <taxon>Bacteria</taxon>
        <taxon>Bacillati</taxon>
        <taxon>Actinomycetota</taxon>
        <taxon>Actinomycetes</taxon>
        <taxon>Propionibacteriales</taxon>
        <taxon>Propionibacteriaceae</taxon>
        <taxon>Microlunatus</taxon>
    </lineage>
</organism>
<sequence length="474" mass="49149">MTGRAGTSPRSGAGRSLVLIGAGSTVFTPGLMADLARTPVFAGWTVHLVDLNPEAAEVMARLGTRMAAATGADLRFEPHTDRREALLGARFVATTVAVGGADGWRADLDLPQRHGITQTVGDSVGPGGVLRALRHVPELAAIAADVAELAPAATMINYSNPLTANVRAVTSTTDLAVIGLCHGTMHTLAALVRDLGLTDRSGDVRATFAGLNHLCWLLDLRLGAEDLYPRVLALVEERAGGIDAPPSQGEGLAQPVSADLLRTFGRYPAPGDRHVSEFFGWYLTGEDPGALRWGLQHGRDDTDRYIDEKTDLWDRLRAQAAGMEPLPAAPDAQEAERLVAICAALVEGADRLELAVNLPNRGAIAGLPDEAVVEVPAVIGRTVTPLAVGALPAGITAVLAARAAQQEIVVRAALTGDRALAVQALALDPLVPGPAVAARIIDDAVAAGTVPAVFGAAPGDGDHDDDAGEGKERS</sequence>
<name>A0A7W3IVJ2_9ACTN</name>
<evidence type="ECO:0000256" key="13">
    <source>
        <dbReference type="SAM" id="MobiDB-lite"/>
    </source>
</evidence>
<protein>
    <submittedName>
        <fullName evidence="15">Alpha-galactosidase</fullName>
        <ecNumber evidence="15">3.2.1.22</ecNumber>
    </submittedName>
</protein>
<keyword evidence="5 12" id="KW-0520">NAD</keyword>
<evidence type="ECO:0000256" key="6">
    <source>
        <dbReference type="ARBA" id="ARBA00023211"/>
    </source>
</evidence>
<evidence type="ECO:0000313" key="16">
    <source>
        <dbReference type="Proteomes" id="UP000523079"/>
    </source>
</evidence>
<keyword evidence="10" id="KW-0170">Cobalt</keyword>
<evidence type="ECO:0000256" key="7">
    <source>
        <dbReference type="ARBA" id="ARBA00023277"/>
    </source>
</evidence>